<feature type="compositionally biased region" description="Low complexity" evidence="1">
    <location>
        <begin position="1"/>
        <end position="13"/>
    </location>
</feature>
<protein>
    <submittedName>
        <fullName evidence="2">Uncharacterized protein</fullName>
    </submittedName>
</protein>
<feature type="region of interest" description="Disordered" evidence="1">
    <location>
        <begin position="1"/>
        <end position="27"/>
    </location>
</feature>
<name>A0A0M6WXY1_9FIRM</name>
<accession>A0A0M6WXY1</accession>
<dbReference type="EMBL" id="CVRS01000104">
    <property type="protein sequence ID" value="CRL42426.1"/>
    <property type="molecule type" value="Genomic_DNA"/>
</dbReference>
<dbReference type="STRING" id="360807.ERS852392_03403"/>
<proteinExistence type="predicted"/>
<evidence type="ECO:0000313" key="2">
    <source>
        <dbReference type="EMBL" id="CRL42426.1"/>
    </source>
</evidence>
<organism evidence="2 3">
    <name type="scientific">Roseburia inulinivorans</name>
    <dbReference type="NCBI Taxonomy" id="360807"/>
    <lineage>
        <taxon>Bacteria</taxon>
        <taxon>Bacillati</taxon>
        <taxon>Bacillota</taxon>
        <taxon>Clostridia</taxon>
        <taxon>Lachnospirales</taxon>
        <taxon>Lachnospiraceae</taxon>
        <taxon>Roseburia</taxon>
    </lineage>
</organism>
<dbReference type="Proteomes" id="UP000049828">
    <property type="component" value="Unassembled WGS sequence"/>
</dbReference>
<evidence type="ECO:0000256" key="1">
    <source>
        <dbReference type="SAM" id="MobiDB-lite"/>
    </source>
</evidence>
<keyword evidence="3" id="KW-1185">Reference proteome</keyword>
<dbReference type="AlphaFoldDB" id="A0A0M6WXY1"/>
<feature type="compositionally biased region" description="Polar residues" evidence="1">
    <location>
        <begin position="14"/>
        <end position="24"/>
    </location>
</feature>
<dbReference type="OrthoDB" id="2051805at2"/>
<dbReference type="RefSeq" id="WP_055040309.1">
    <property type="nucleotide sequence ID" value="NZ_CVRS01000104.1"/>
</dbReference>
<reference evidence="3" key="1">
    <citation type="submission" date="2015-05" db="EMBL/GenBank/DDBJ databases">
        <authorList>
            <consortium name="Pathogen Informatics"/>
        </authorList>
    </citation>
    <scope>NUCLEOTIDE SEQUENCE [LARGE SCALE GENOMIC DNA]</scope>
    <source>
        <strain evidence="3">L1-83</strain>
    </source>
</reference>
<sequence length="181" mass="20176">MNISSSLNTVSSSYGQQKGNQMKTPASGEKTFYTAETPKVYQIFTTDNMLWTGGNGTGLSYCLKYADDSTDENPVVLAKGVDENGKEFEQRIYINDVNPSNATVVEMRALEAHYKVEKQGGFTSLPLEAGNMGLNDRRDFIAMFKKSIEDLNKLGRFDLSLLWTKSMDAYLDLTSANSKYK</sequence>
<evidence type="ECO:0000313" key="3">
    <source>
        <dbReference type="Proteomes" id="UP000049828"/>
    </source>
</evidence>
<gene>
    <name evidence="2" type="ORF">RIL183_31981</name>
</gene>